<dbReference type="InterPro" id="IPR000310">
    <property type="entry name" value="Orn/Lys/Arg_deCO2ase_major_dom"/>
</dbReference>
<dbReference type="Pfam" id="PF03711">
    <property type="entry name" value="OKR_DC_1_C"/>
    <property type="match status" value="1"/>
</dbReference>
<dbReference type="SUPFAM" id="SSF53383">
    <property type="entry name" value="PLP-dependent transferases"/>
    <property type="match status" value="1"/>
</dbReference>
<dbReference type="Gene3D" id="3.90.1150.10">
    <property type="entry name" value="Aspartate Aminotransferase, domain 1"/>
    <property type="match status" value="1"/>
</dbReference>
<evidence type="ECO:0000256" key="2">
    <source>
        <dbReference type="ARBA" id="ARBA00022793"/>
    </source>
</evidence>
<dbReference type="InterPro" id="IPR015422">
    <property type="entry name" value="PyrdxlP-dep_Trfase_small"/>
</dbReference>
<dbReference type="InterPro" id="IPR036633">
    <property type="entry name" value="Prn/Lys/Arg_de-COase_C_sf"/>
</dbReference>
<dbReference type="Pfam" id="PF01276">
    <property type="entry name" value="OKR_DC_1"/>
    <property type="match status" value="1"/>
</dbReference>
<dbReference type="InterPro" id="IPR008286">
    <property type="entry name" value="Prn/Lys/Arg_de-COase_C"/>
</dbReference>
<comment type="caution">
    <text evidence="6">The sequence shown here is derived from an EMBL/GenBank/DDBJ whole genome shotgun (WGS) entry which is preliminary data.</text>
</comment>
<dbReference type="SUPFAM" id="SSF55904">
    <property type="entry name" value="Ornithine decarboxylase C-terminal domain"/>
    <property type="match status" value="1"/>
</dbReference>
<dbReference type="InterPro" id="IPR005308">
    <property type="entry name" value="OKR_de-COase_N"/>
</dbReference>
<dbReference type="Gene3D" id="3.40.50.2300">
    <property type="match status" value="1"/>
</dbReference>
<organism evidence="6 7">
    <name type="scientific">Pseudoclavibacter albus</name>
    <dbReference type="NCBI Taxonomy" id="272241"/>
    <lineage>
        <taxon>Bacteria</taxon>
        <taxon>Bacillati</taxon>
        <taxon>Actinomycetota</taxon>
        <taxon>Actinomycetes</taxon>
        <taxon>Micrococcales</taxon>
        <taxon>Microbacteriaceae</taxon>
        <taxon>Pseudoclavibacter</taxon>
    </lineage>
</organism>
<dbReference type="Pfam" id="PF03709">
    <property type="entry name" value="OKR_DC_1_N"/>
    <property type="match status" value="1"/>
</dbReference>
<dbReference type="InterPro" id="IPR015424">
    <property type="entry name" value="PyrdxlP-dep_Trfase"/>
</dbReference>
<dbReference type="RefSeq" id="WP_260104183.1">
    <property type="nucleotide sequence ID" value="NZ_JALXSQ010000016.1"/>
</dbReference>
<name>A0ABT2HWT0_9MICO</name>
<dbReference type="PANTHER" id="PTHR45229:SF3">
    <property type="entry name" value="BIODEGRADATIVE ARGININE DECARBOXYLASE"/>
    <property type="match status" value="1"/>
</dbReference>
<dbReference type="EMBL" id="JALXSQ010000016">
    <property type="protein sequence ID" value="MCT2042774.1"/>
    <property type="molecule type" value="Genomic_DNA"/>
</dbReference>
<protein>
    <submittedName>
        <fullName evidence="6">Lysine decarboxylase</fullName>
    </submittedName>
</protein>
<evidence type="ECO:0000313" key="7">
    <source>
        <dbReference type="Proteomes" id="UP001525379"/>
    </source>
</evidence>
<keyword evidence="2" id="KW-0210">Decarboxylase</keyword>
<dbReference type="Gene3D" id="3.90.100.10">
    <property type="entry name" value="Orn/Lys/Arg decarboxylase, C-terminal domain"/>
    <property type="match status" value="1"/>
</dbReference>
<proteinExistence type="inferred from homology"/>
<dbReference type="Gene3D" id="3.40.640.10">
    <property type="entry name" value="Type I PLP-dependent aspartate aminotransferase-like (Major domain)"/>
    <property type="match status" value="1"/>
</dbReference>
<dbReference type="PROSITE" id="PS00703">
    <property type="entry name" value="OKR_DC_1"/>
    <property type="match status" value="1"/>
</dbReference>
<evidence type="ECO:0000256" key="1">
    <source>
        <dbReference type="ARBA" id="ARBA00010671"/>
    </source>
</evidence>
<feature type="domain" description="Orn/Lys/Arg decarboxylases family 1 pyridoxal-P attachment site" evidence="5">
    <location>
        <begin position="389"/>
        <end position="403"/>
    </location>
</feature>
<comment type="similarity">
    <text evidence="1">Belongs to the Orn/Lys/Arg decarboxylase class-I family.</text>
</comment>
<evidence type="ECO:0000256" key="3">
    <source>
        <dbReference type="ARBA" id="ARBA00022898"/>
    </source>
</evidence>
<dbReference type="PANTHER" id="PTHR45229">
    <property type="entry name" value="CONSTITUTIVE ORNITHINE DECARBOXYLASE"/>
    <property type="match status" value="1"/>
</dbReference>
<evidence type="ECO:0000313" key="6">
    <source>
        <dbReference type="EMBL" id="MCT2042774.1"/>
    </source>
</evidence>
<evidence type="ECO:0000259" key="5">
    <source>
        <dbReference type="PROSITE" id="PS00703"/>
    </source>
</evidence>
<accession>A0ABT2HWT0</accession>
<keyword evidence="3" id="KW-0663">Pyridoxal phosphate</keyword>
<gene>
    <name evidence="6" type="ORF">M3D15_05425</name>
</gene>
<evidence type="ECO:0000256" key="4">
    <source>
        <dbReference type="ARBA" id="ARBA00023239"/>
    </source>
</evidence>
<dbReference type="PIRSF" id="PIRSF009393">
    <property type="entry name" value="Orn_decarb"/>
    <property type="match status" value="1"/>
</dbReference>
<dbReference type="InterPro" id="IPR011193">
    <property type="entry name" value="Orn/lys/arg_de-COase"/>
</dbReference>
<sequence>MTLTFPVSIIEDRSRTSAALSAAVRSLVEALERHGTPTEHLDTPSAIQGSSRLFIQSSTIVFVIPQRDLAPGAAADDRLDELTELVQSVRAKNPYVPIYLFGELLTARRLPDDLLAEIEGVINAYEDTPDFVARTIERQAREHLETLTPPFFRALMKYANDAAYSWHCPGHNGGTAFLKSPVGSIFHGFFGEPMLRADVCSSVEDLGQLLGHSGPVAESERRAARTFGADRLFFVTNGTSTSNKIIWNSIVAEGDVVLVDRNCHKSILHAIMITGAIPIYLNPTRNRAGIIGPIPRSEFSRESIQAKIDANPFITDKSVKPRLMCITQSTYDGIVYNAAEIREMLDGEVGALHFDEAWLPHAAFHEFYRDMHAIEQDSKRTMRSPVYASQSTHKLLAGLSQASQILLRDAEEPTFRESIFNEAFLMHTSTSPQYAIIASCDVSAEMMAGPGGEALVGDALLEAVEFRRAMGRIQAELTRQDQWWFGVWGPESGPHDGLPDRAEWSLTPGAAWHGFHNVDDGFTMLDPLKVTLTTPGLTVNGEFEEFGIPGPLLTAYLAEHGVVVEKTGLYSLFLLFTIGVTKGRWNSLIAELHRFKHAIDANIPLEDCMPRFAASRPQYAQEGIADLAAKLHAAYRERDYANLSTDIYLREPEMALLPGQAWNTMTTGKVENVPVDELAGRITSVLLTPYPPGIPLVVPGERIGAHVVNYLKQEEELERLFPGFGGHTHGLVDGPNGRTVPCIVED</sequence>
<reference evidence="6 7" key="1">
    <citation type="submission" date="2022-04" db="EMBL/GenBank/DDBJ databases">
        <title>Human microbiome associated bacterial genomes.</title>
        <authorList>
            <person name="Sandstrom S."/>
            <person name="Salamzade R."/>
            <person name="Kalan L.R."/>
        </authorList>
    </citation>
    <scope>NUCLEOTIDE SEQUENCE [LARGE SCALE GENOMIC DNA]</scope>
    <source>
        <strain evidence="7">p3-SID1799</strain>
    </source>
</reference>
<dbReference type="Proteomes" id="UP001525379">
    <property type="component" value="Unassembled WGS sequence"/>
</dbReference>
<keyword evidence="4" id="KW-0456">Lyase</keyword>
<dbReference type="InterPro" id="IPR015421">
    <property type="entry name" value="PyrdxlP-dep_Trfase_major"/>
</dbReference>
<keyword evidence="7" id="KW-1185">Reference proteome</keyword>